<dbReference type="EMBL" id="JAGIXG020000028">
    <property type="protein sequence ID" value="KAI6780753.1"/>
    <property type="molecule type" value="Genomic_DNA"/>
</dbReference>
<evidence type="ECO:0000313" key="4">
    <source>
        <dbReference type="Proteomes" id="UP001055219"/>
    </source>
</evidence>
<dbReference type="Gene3D" id="1.20.5.930">
    <property type="entry name" value="Bicelle-embedded integrin alpha(iib) transmembrane segment"/>
    <property type="match status" value="1"/>
</dbReference>
<dbReference type="GeneID" id="75827580"/>
<feature type="transmembrane region" description="Helical" evidence="2">
    <location>
        <begin position="215"/>
        <end position="239"/>
    </location>
</feature>
<accession>A0A9P9Y093</accession>
<name>A0A9P9Y093_9HYPO</name>
<reference evidence="3" key="2">
    <citation type="submission" date="2022-07" db="EMBL/GenBank/DDBJ databases">
        <authorList>
            <person name="Goncalves M.F.M."/>
            <person name="Hilario S."/>
            <person name="Van De Peer Y."/>
            <person name="Esteves A.C."/>
            <person name="Alves A."/>
        </authorList>
    </citation>
    <scope>NUCLEOTIDE SEQUENCE</scope>
    <source>
        <strain evidence="3">MUM 19.33</strain>
    </source>
</reference>
<evidence type="ECO:0000256" key="2">
    <source>
        <dbReference type="SAM" id="Phobius"/>
    </source>
</evidence>
<gene>
    <name evidence="3" type="ORF">J7T54_001061</name>
</gene>
<feature type="compositionally biased region" description="Low complexity" evidence="1">
    <location>
        <begin position="145"/>
        <end position="160"/>
    </location>
</feature>
<protein>
    <recommendedName>
        <fullName evidence="5">Mid2 domain-containing protein</fullName>
    </recommendedName>
</protein>
<evidence type="ECO:0000313" key="3">
    <source>
        <dbReference type="EMBL" id="KAI6780753.1"/>
    </source>
</evidence>
<keyword evidence="4" id="KW-1185">Reference proteome</keyword>
<dbReference type="OrthoDB" id="5146896at2759"/>
<evidence type="ECO:0000256" key="1">
    <source>
        <dbReference type="SAM" id="MobiDB-lite"/>
    </source>
</evidence>
<dbReference type="RefSeq" id="XP_051361609.1">
    <property type="nucleotide sequence ID" value="XM_051507111.1"/>
</dbReference>
<keyword evidence="2" id="KW-0812">Transmembrane</keyword>
<organism evidence="3 4">
    <name type="scientific">Emericellopsis cladophorae</name>
    <dbReference type="NCBI Taxonomy" id="2686198"/>
    <lineage>
        <taxon>Eukaryota</taxon>
        <taxon>Fungi</taxon>
        <taxon>Dikarya</taxon>
        <taxon>Ascomycota</taxon>
        <taxon>Pezizomycotina</taxon>
        <taxon>Sordariomycetes</taxon>
        <taxon>Hypocreomycetidae</taxon>
        <taxon>Hypocreales</taxon>
        <taxon>Bionectriaceae</taxon>
        <taxon>Emericellopsis</taxon>
    </lineage>
</organism>
<evidence type="ECO:0008006" key="5">
    <source>
        <dbReference type="Google" id="ProtNLM"/>
    </source>
</evidence>
<keyword evidence="2" id="KW-0472">Membrane</keyword>
<feature type="region of interest" description="Disordered" evidence="1">
    <location>
        <begin position="145"/>
        <end position="213"/>
    </location>
</feature>
<reference evidence="3" key="1">
    <citation type="journal article" date="2021" name="J Fungi (Basel)">
        <title>Genomic and Metabolomic Analyses of the Marine Fungus Emericellopsis cladophorae: Insights into Saltwater Adaptability Mechanisms and Its Biosynthetic Potential.</title>
        <authorList>
            <person name="Goncalves M.F.M."/>
            <person name="Hilario S."/>
            <person name="Van de Peer Y."/>
            <person name="Esteves A.C."/>
            <person name="Alves A."/>
        </authorList>
    </citation>
    <scope>NUCLEOTIDE SEQUENCE</scope>
    <source>
        <strain evidence="3">MUM 19.33</strain>
    </source>
</reference>
<keyword evidence="2" id="KW-1133">Transmembrane helix</keyword>
<sequence>MSVAIQTPGVFAVTSIPAPVMTAGPELFRRQDDPETCGFWSFTDRVSPYSEYVCVGGCTTQWSAGLHGCKEIFASTCYDASDSYCSSDVSLLPGELCCTQDQFTNCVTASKQDEGRWLKAYECWVGLSGEAYISVSATIVETTDGTTVTTELTTDVPTATETEDSGGSKATNSPAGGENESETSATATSDAGEGDSTGEASESENDGKDSSGPPIGAIVGGVIGGVALILGIAFGLWFMRFYKRKHAKQTGAEPMREDHPNTSYHGATYPSHGASYPMQNGAWGYQVPAEPKPGQPYAPVEMPGSHERAELH</sequence>
<dbReference type="Proteomes" id="UP001055219">
    <property type="component" value="Unassembled WGS sequence"/>
</dbReference>
<dbReference type="AlphaFoldDB" id="A0A9P9Y093"/>
<comment type="caution">
    <text evidence="3">The sequence shown here is derived from an EMBL/GenBank/DDBJ whole genome shotgun (WGS) entry which is preliminary data.</text>
</comment>
<proteinExistence type="predicted"/>